<reference evidence="1 2" key="1">
    <citation type="submission" date="2023-10" db="EMBL/GenBank/DDBJ databases">
        <title>Eight complete genome sequences of bacteria isolated from laboratory stock of Giant Kelp gametophytes.</title>
        <authorList>
            <person name="Tolentino B."/>
            <person name="Nuzhdin S."/>
        </authorList>
    </citation>
    <scope>NUCLEOTIDE SEQUENCE [LARGE SCALE GENOMIC DNA]</scope>
    <source>
        <strain evidence="1 2">LC.270.F.C4</strain>
    </source>
</reference>
<gene>
    <name evidence="1" type="ORF">R1T40_03070</name>
</gene>
<organism evidence="1 2">
    <name type="scientific">Tritonibacter scottomollicae</name>
    <name type="common">Epibacterium scottomollicae</name>
    <dbReference type="NCBI Taxonomy" id="483013"/>
    <lineage>
        <taxon>Bacteria</taxon>
        <taxon>Pseudomonadati</taxon>
        <taxon>Pseudomonadota</taxon>
        <taxon>Alphaproteobacteria</taxon>
        <taxon>Rhodobacterales</taxon>
        <taxon>Paracoccaceae</taxon>
        <taxon>Tritonibacter</taxon>
    </lineage>
</organism>
<name>A0ABZ0HFZ8_TRISK</name>
<keyword evidence="2" id="KW-1185">Reference proteome</keyword>
<accession>A0ABZ0HFZ8</accession>
<sequence length="73" mass="8445">MPFQFKVIAFEKSYNKRGGPNTLQHINRGPAEEHLVHLRHRIFMTTHQSHTLMIAFEMSGDPGIALPEKYNVK</sequence>
<evidence type="ECO:0000313" key="2">
    <source>
        <dbReference type="Proteomes" id="UP001302666"/>
    </source>
</evidence>
<dbReference type="Proteomes" id="UP001302666">
    <property type="component" value="Chromosome"/>
</dbReference>
<protein>
    <submittedName>
        <fullName evidence="1">Uncharacterized protein</fullName>
    </submittedName>
</protein>
<proteinExistence type="predicted"/>
<dbReference type="EMBL" id="CP136704">
    <property type="protein sequence ID" value="WOI33743.1"/>
    <property type="molecule type" value="Genomic_DNA"/>
</dbReference>
<evidence type="ECO:0000313" key="1">
    <source>
        <dbReference type="EMBL" id="WOI33743.1"/>
    </source>
</evidence>